<proteinExistence type="predicted"/>
<protein>
    <submittedName>
        <fullName evidence="1">Uncharacterized protein</fullName>
    </submittedName>
</protein>
<keyword evidence="2" id="KW-1185">Reference proteome</keyword>
<reference evidence="1" key="1">
    <citation type="submission" date="2021-04" db="EMBL/GenBank/DDBJ databases">
        <title>The genome sequence of Ideonella sp. 4Y11.</title>
        <authorList>
            <person name="Liu Y."/>
        </authorList>
    </citation>
    <scope>NUCLEOTIDE SEQUENCE</scope>
    <source>
        <strain evidence="1">4Y11</strain>
    </source>
</reference>
<evidence type="ECO:0000313" key="2">
    <source>
        <dbReference type="Proteomes" id="UP000678374"/>
    </source>
</evidence>
<organism evidence="1 2">
    <name type="scientific">Ideonella aquatica</name>
    <dbReference type="NCBI Taxonomy" id="2824119"/>
    <lineage>
        <taxon>Bacteria</taxon>
        <taxon>Pseudomonadati</taxon>
        <taxon>Pseudomonadota</taxon>
        <taxon>Betaproteobacteria</taxon>
        <taxon>Burkholderiales</taxon>
        <taxon>Sphaerotilaceae</taxon>
        <taxon>Ideonella</taxon>
    </lineage>
</organism>
<name>A0A940YI11_9BURK</name>
<dbReference type="AlphaFoldDB" id="A0A940YI11"/>
<accession>A0A940YI11</accession>
<dbReference type="Proteomes" id="UP000678374">
    <property type="component" value="Unassembled WGS sequence"/>
</dbReference>
<sequence>MSYSACDLQADVDRLLDRLSLEVTGDDEDGFTIRRGHSTVHTNQGTYFDSAAEACGAALQGLFDHIEDLLSAAKAVIGRWERGDLAEAVRELDVCVRVLDERAPGEAGQDKVSDRLKARLAHLVRDGLSFGDCVQAFGVTEQQDPAVGLARRLIHQEGDIEIETTTVVSRDEGDGAYVLAWAHVPEDERAPNSAG</sequence>
<gene>
    <name evidence="1" type="ORF">KAK06_16145</name>
</gene>
<dbReference type="RefSeq" id="WP_210803152.1">
    <property type="nucleotide sequence ID" value="NZ_JAGQDE010000014.1"/>
</dbReference>
<dbReference type="EMBL" id="JAGQDE010000014">
    <property type="protein sequence ID" value="MBQ0960485.1"/>
    <property type="molecule type" value="Genomic_DNA"/>
</dbReference>
<evidence type="ECO:0000313" key="1">
    <source>
        <dbReference type="EMBL" id="MBQ0960485.1"/>
    </source>
</evidence>
<comment type="caution">
    <text evidence="1">The sequence shown here is derived from an EMBL/GenBank/DDBJ whole genome shotgun (WGS) entry which is preliminary data.</text>
</comment>